<dbReference type="AlphaFoldDB" id="A0A1D1VVH4"/>
<feature type="compositionally biased region" description="Basic and acidic residues" evidence="1">
    <location>
        <begin position="36"/>
        <end position="54"/>
    </location>
</feature>
<evidence type="ECO:0000313" key="2">
    <source>
        <dbReference type="EMBL" id="GAV05467.1"/>
    </source>
</evidence>
<keyword evidence="3" id="KW-1185">Reference proteome</keyword>
<accession>A0A1D1VVH4</accession>
<name>A0A1D1VVH4_RAMVA</name>
<evidence type="ECO:0000313" key="3">
    <source>
        <dbReference type="Proteomes" id="UP000186922"/>
    </source>
</evidence>
<protein>
    <submittedName>
        <fullName evidence="2">Uncharacterized protein</fullName>
    </submittedName>
</protein>
<organism evidence="2 3">
    <name type="scientific">Ramazzottius varieornatus</name>
    <name type="common">Water bear</name>
    <name type="synonym">Tardigrade</name>
    <dbReference type="NCBI Taxonomy" id="947166"/>
    <lineage>
        <taxon>Eukaryota</taxon>
        <taxon>Metazoa</taxon>
        <taxon>Ecdysozoa</taxon>
        <taxon>Tardigrada</taxon>
        <taxon>Eutardigrada</taxon>
        <taxon>Parachela</taxon>
        <taxon>Hypsibioidea</taxon>
        <taxon>Ramazzottiidae</taxon>
        <taxon>Ramazzottius</taxon>
    </lineage>
</organism>
<comment type="caution">
    <text evidence="2">The sequence shown here is derived from an EMBL/GenBank/DDBJ whole genome shotgun (WGS) entry which is preliminary data.</text>
</comment>
<feature type="region of interest" description="Disordered" evidence="1">
    <location>
        <begin position="18"/>
        <end position="54"/>
    </location>
</feature>
<proteinExistence type="predicted"/>
<dbReference type="EMBL" id="BDGG01000012">
    <property type="protein sequence ID" value="GAV05467.1"/>
    <property type="molecule type" value="Genomic_DNA"/>
</dbReference>
<sequence>MDDCKRLYPVRSLARRAELESNHSGLGYLTSNPPEEPNHDAKGRNEELNRDVVT</sequence>
<dbReference type="Proteomes" id="UP000186922">
    <property type="component" value="Unassembled WGS sequence"/>
</dbReference>
<gene>
    <name evidence="2" type="primary">RvY_15597-1</name>
    <name evidence="2" type="synonym">RvY_15597.1</name>
    <name evidence="2" type="ORF">RvY_15597</name>
</gene>
<reference evidence="2 3" key="1">
    <citation type="journal article" date="2016" name="Nat. Commun.">
        <title>Extremotolerant tardigrade genome and improved radiotolerance of human cultured cells by tardigrade-unique protein.</title>
        <authorList>
            <person name="Hashimoto T."/>
            <person name="Horikawa D.D."/>
            <person name="Saito Y."/>
            <person name="Kuwahara H."/>
            <person name="Kozuka-Hata H."/>
            <person name="Shin-I T."/>
            <person name="Minakuchi Y."/>
            <person name="Ohishi K."/>
            <person name="Motoyama A."/>
            <person name="Aizu T."/>
            <person name="Enomoto A."/>
            <person name="Kondo K."/>
            <person name="Tanaka S."/>
            <person name="Hara Y."/>
            <person name="Koshikawa S."/>
            <person name="Sagara H."/>
            <person name="Miura T."/>
            <person name="Yokobori S."/>
            <person name="Miyagawa K."/>
            <person name="Suzuki Y."/>
            <person name="Kubo T."/>
            <person name="Oyama M."/>
            <person name="Kohara Y."/>
            <person name="Fujiyama A."/>
            <person name="Arakawa K."/>
            <person name="Katayama T."/>
            <person name="Toyoda A."/>
            <person name="Kunieda T."/>
        </authorList>
    </citation>
    <scope>NUCLEOTIDE SEQUENCE [LARGE SCALE GENOMIC DNA]</scope>
    <source>
        <strain evidence="2 3">YOKOZUNA-1</strain>
    </source>
</reference>
<evidence type="ECO:0000256" key="1">
    <source>
        <dbReference type="SAM" id="MobiDB-lite"/>
    </source>
</evidence>